<dbReference type="Gene3D" id="2.170.130.10">
    <property type="entry name" value="TonB-dependent receptor, plug domain"/>
    <property type="match status" value="1"/>
</dbReference>
<gene>
    <name evidence="14" type="ORF">DI53_3376</name>
</gene>
<dbReference type="InterPro" id="IPR008969">
    <property type="entry name" value="CarboxyPept-like_regulatory"/>
</dbReference>
<dbReference type="PANTHER" id="PTHR30069">
    <property type="entry name" value="TONB-DEPENDENT OUTER MEMBRANE RECEPTOR"/>
    <property type="match status" value="1"/>
</dbReference>
<dbReference type="InterPro" id="IPR036942">
    <property type="entry name" value="Beta-barrel_TonB_sf"/>
</dbReference>
<evidence type="ECO:0000256" key="1">
    <source>
        <dbReference type="ARBA" id="ARBA00004571"/>
    </source>
</evidence>
<name>A0A0B8T5K0_9SPHI</name>
<dbReference type="GO" id="GO:0015344">
    <property type="term" value="F:siderophore uptake transmembrane transporter activity"/>
    <property type="evidence" value="ECO:0007669"/>
    <property type="project" value="TreeGrafter"/>
</dbReference>
<dbReference type="PANTHER" id="PTHR30069:SF29">
    <property type="entry name" value="HEMOGLOBIN AND HEMOGLOBIN-HAPTOGLOBIN-BINDING PROTEIN 1-RELATED"/>
    <property type="match status" value="1"/>
</dbReference>
<keyword evidence="7 10" id="KW-0472">Membrane</keyword>
<evidence type="ECO:0000256" key="8">
    <source>
        <dbReference type="ARBA" id="ARBA00023170"/>
    </source>
</evidence>
<evidence type="ECO:0000256" key="11">
    <source>
        <dbReference type="RuleBase" id="RU003357"/>
    </source>
</evidence>
<dbReference type="AlphaFoldDB" id="A0A0B8T5K0"/>
<dbReference type="STRING" id="1229276.DI53_3376"/>
<reference evidence="15" key="1">
    <citation type="submission" date="2014-04" db="EMBL/GenBank/DDBJ databases">
        <title>Whole-Genome optical mapping and complete genome sequence of Sphingobacterium deserti sp. nov., a new spaces isolated from desert in the west of China.</title>
        <authorList>
            <person name="Teng C."/>
            <person name="Zhou Z."/>
            <person name="Li X."/>
            <person name="Chen M."/>
            <person name="Lin M."/>
            <person name="Wang L."/>
            <person name="Su S."/>
            <person name="Zhang C."/>
            <person name="Zhang W."/>
        </authorList>
    </citation>
    <scope>NUCLEOTIDE SEQUENCE [LARGE SCALE GENOMIC DNA]</scope>
    <source>
        <strain evidence="15">ACCC05744</strain>
    </source>
</reference>
<proteinExistence type="inferred from homology"/>
<dbReference type="Pfam" id="PF00593">
    <property type="entry name" value="TonB_dep_Rec_b-barrel"/>
    <property type="match status" value="1"/>
</dbReference>
<evidence type="ECO:0000256" key="5">
    <source>
        <dbReference type="ARBA" id="ARBA00022729"/>
    </source>
</evidence>
<reference evidence="14 15" key="2">
    <citation type="journal article" date="2015" name="PLoS ONE">
        <title>Whole-Genome Optical Mapping and Finished Genome Sequence of Sphingobacterium deserti sp. nov., a New Species Isolated from the Western Desert of China.</title>
        <authorList>
            <person name="Teng C."/>
            <person name="Zhou Z."/>
            <person name="Molnar I."/>
            <person name="Li X."/>
            <person name="Tang R."/>
            <person name="Chen M."/>
            <person name="Wang L."/>
            <person name="Su S."/>
            <person name="Zhang W."/>
            <person name="Lin M."/>
        </authorList>
    </citation>
    <scope>NUCLEOTIDE SEQUENCE [LARGE SCALE GENOMIC DNA]</scope>
    <source>
        <strain evidence="15">ACCC05744</strain>
    </source>
</reference>
<dbReference type="Gene3D" id="2.40.170.20">
    <property type="entry name" value="TonB-dependent receptor, beta-barrel domain"/>
    <property type="match status" value="1"/>
</dbReference>
<dbReference type="Proteomes" id="UP000031802">
    <property type="component" value="Unassembled WGS sequence"/>
</dbReference>
<evidence type="ECO:0000256" key="3">
    <source>
        <dbReference type="ARBA" id="ARBA00022452"/>
    </source>
</evidence>
<keyword evidence="6 11" id="KW-0798">TonB box</keyword>
<comment type="subcellular location">
    <subcellularLocation>
        <location evidence="1 10">Cell outer membrane</location>
        <topology evidence="1 10">Multi-pass membrane protein</topology>
    </subcellularLocation>
</comment>
<dbReference type="GO" id="GO:0009279">
    <property type="term" value="C:cell outer membrane"/>
    <property type="evidence" value="ECO:0007669"/>
    <property type="project" value="UniProtKB-SubCell"/>
</dbReference>
<dbReference type="InterPro" id="IPR039426">
    <property type="entry name" value="TonB-dep_rcpt-like"/>
</dbReference>
<dbReference type="SUPFAM" id="SSF49464">
    <property type="entry name" value="Carboxypeptidase regulatory domain-like"/>
    <property type="match status" value="1"/>
</dbReference>
<organism evidence="14 15">
    <name type="scientific">Sphingobacterium deserti</name>
    <dbReference type="NCBI Taxonomy" id="1229276"/>
    <lineage>
        <taxon>Bacteria</taxon>
        <taxon>Pseudomonadati</taxon>
        <taxon>Bacteroidota</taxon>
        <taxon>Sphingobacteriia</taxon>
        <taxon>Sphingobacteriales</taxon>
        <taxon>Sphingobacteriaceae</taxon>
        <taxon>Sphingobacterium</taxon>
    </lineage>
</organism>
<evidence type="ECO:0000256" key="7">
    <source>
        <dbReference type="ARBA" id="ARBA00023136"/>
    </source>
</evidence>
<dbReference type="InterPro" id="IPR000531">
    <property type="entry name" value="Beta-barrel_TonB"/>
</dbReference>
<dbReference type="Gene3D" id="2.60.40.1120">
    <property type="entry name" value="Carboxypeptidase-like, regulatory domain"/>
    <property type="match status" value="1"/>
</dbReference>
<comment type="similarity">
    <text evidence="10 11">Belongs to the TonB-dependent receptor family.</text>
</comment>
<evidence type="ECO:0000313" key="15">
    <source>
        <dbReference type="Proteomes" id="UP000031802"/>
    </source>
</evidence>
<keyword evidence="8 14" id="KW-0675">Receptor</keyword>
<evidence type="ECO:0000256" key="2">
    <source>
        <dbReference type="ARBA" id="ARBA00022448"/>
    </source>
</evidence>
<evidence type="ECO:0000259" key="12">
    <source>
        <dbReference type="Pfam" id="PF00593"/>
    </source>
</evidence>
<dbReference type="InterPro" id="IPR037066">
    <property type="entry name" value="Plug_dom_sf"/>
</dbReference>
<keyword evidence="3 10" id="KW-1134">Transmembrane beta strand</keyword>
<dbReference type="SUPFAM" id="SSF56935">
    <property type="entry name" value="Porins"/>
    <property type="match status" value="1"/>
</dbReference>
<dbReference type="GO" id="GO:0044718">
    <property type="term" value="P:siderophore transmembrane transport"/>
    <property type="evidence" value="ECO:0007669"/>
    <property type="project" value="TreeGrafter"/>
</dbReference>
<comment type="caution">
    <text evidence="14">The sequence shown here is derived from an EMBL/GenBank/DDBJ whole genome shotgun (WGS) entry which is preliminary data.</text>
</comment>
<evidence type="ECO:0000313" key="14">
    <source>
        <dbReference type="EMBL" id="KGE12939.1"/>
    </source>
</evidence>
<sequence>MLGLKWRLSLLLCIVVCGTYGQVAGVNGWVKSKDNQALEGATVRVRQHEIRATRTDASGQYAIANLPPGQYSVEAQLMGYKSQQRTIRVVANAPITVNFNLEEAAEHIEQVEVTGQSKTKEMLQSGFNVNVIETKQYANTNADINQILNRSTGVRVREQGGLGSNYSFSINGMSGNHIKFFIDGVPIEAYGSGMSFNNIPVNIVERIEVYKGVIPAHLTSDALGGAVNIITKRDRRKSIDASYSYGSFNTHRAALSGSYTDPKKGLHVNVNSFYNYSDNDYRMYSNPAARVYLDVVNPSNSNQFDTIASAKRFHDAYRSYMTQVEAGISGKRWADVFVLGLTYNNVYNEVQTGATQQKVYGHVFETSRSIVPSLRYRKENLFTDGLSATIFANFANDRSIVTDTSSYRVYRWDGRPDNYFPEAGEINLTKSIQHYNGYNSLVQTMLNYAINSKQTVNLTHSFTGNHRKSYNEIDPFNHTFRQNNRVNRHVAGLNYMHDFFDKKWRNQLFSKYYHFSGQVENADSSNTRQAKSYLGYGAASSYIFSNGLGLKTSYEHAYRLPTLVELFGNGVDVYPNAGLVPESSDNYNLGVFYNAVMQDKHGIYASAAIFYRNADNYIHRTPPGVVSGSSESFSQYYNYGGIQVEGAEAEITYSYGNLLKLTANASYESAVDREQYVRGTNRVKVTYGNRLPDKPWLYGNTDFIIGKNDLLGAGTRLEFNWFMQYVNEYSTTWSKLGDRSTNYYIPTQWIQNVGLTYSLKQGLYNFTLECRNLTDQIAYDNSKLQKPGRSISMKFRYNLNIH</sequence>
<dbReference type="InterPro" id="IPR012910">
    <property type="entry name" value="Plug_dom"/>
</dbReference>
<dbReference type="OrthoDB" id="9812892at2"/>
<dbReference type="PATRIC" id="fig|1229276.3.peg.3487"/>
<keyword evidence="9 10" id="KW-0998">Cell outer membrane</keyword>
<evidence type="ECO:0000259" key="13">
    <source>
        <dbReference type="Pfam" id="PF07715"/>
    </source>
</evidence>
<dbReference type="eggNOG" id="COG4206">
    <property type="taxonomic scope" value="Bacteria"/>
</dbReference>
<evidence type="ECO:0000256" key="9">
    <source>
        <dbReference type="ARBA" id="ARBA00023237"/>
    </source>
</evidence>
<evidence type="ECO:0000256" key="6">
    <source>
        <dbReference type="ARBA" id="ARBA00023077"/>
    </source>
</evidence>
<feature type="domain" description="TonB-dependent receptor plug" evidence="13">
    <location>
        <begin position="126"/>
        <end position="226"/>
    </location>
</feature>
<evidence type="ECO:0000256" key="10">
    <source>
        <dbReference type="PROSITE-ProRule" id="PRU01360"/>
    </source>
</evidence>
<dbReference type="Pfam" id="PF13620">
    <property type="entry name" value="CarboxypepD_reg"/>
    <property type="match status" value="1"/>
</dbReference>
<keyword evidence="2 10" id="KW-0813">Transport</keyword>
<keyword evidence="4 10" id="KW-0812">Transmembrane</keyword>
<dbReference type="EMBL" id="JJMU01000062">
    <property type="protein sequence ID" value="KGE12939.1"/>
    <property type="molecule type" value="Genomic_DNA"/>
</dbReference>
<keyword evidence="15" id="KW-1185">Reference proteome</keyword>
<accession>A0A0B8T5K0</accession>
<evidence type="ECO:0000256" key="4">
    <source>
        <dbReference type="ARBA" id="ARBA00022692"/>
    </source>
</evidence>
<keyword evidence="5" id="KW-0732">Signal</keyword>
<protein>
    <submittedName>
        <fullName evidence="14">TonB-dependent receptor</fullName>
    </submittedName>
</protein>
<dbReference type="PROSITE" id="PS52016">
    <property type="entry name" value="TONB_DEPENDENT_REC_3"/>
    <property type="match status" value="1"/>
</dbReference>
<feature type="domain" description="TonB-dependent receptor-like beta-barrel" evidence="12">
    <location>
        <begin position="333"/>
        <end position="773"/>
    </location>
</feature>
<dbReference type="RefSeq" id="WP_037502313.1">
    <property type="nucleotide sequence ID" value="NZ_JJMU01000062.1"/>
</dbReference>
<dbReference type="Pfam" id="PF07715">
    <property type="entry name" value="Plug"/>
    <property type="match status" value="1"/>
</dbReference>